<gene>
    <name evidence="11" type="primary">exbB</name>
    <name evidence="11" type="ORF">CQA62_02940</name>
</gene>
<evidence type="ECO:0000256" key="9">
    <source>
        <dbReference type="SAM" id="Phobius"/>
    </source>
</evidence>
<dbReference type="AlphaFoldDB" id="A0A3D8IWE9"/>
<dbReference type="InterPro" id="IPR014172">
    <property type="entry name" value="TonB_ExbB_2"/>
</dbReference>
<dbReference type="PANTHER" id="PTHR30625:SF15">
    <property type="entry name" value="BIOPOLYMER TRANSPORT PROTEIN EXBB"/>
    <property type="match status" value="1"/>
</dbReference>
<evidence type="ECO:0000313" key="11">
    <source>
        <dbReference type="EMBL" id="RDU69619.1"/>
    </source>
</evidence>
<keyword evidence="12" id="KW-1185">Reference proteome</keyword>
<dbReference type="NCBIfam" id="TIGR02805">
    <property type="entry name" value="exbB2"/>
    <property type="match status" value="1"/>
</dbReference>
<dbReference type="EMBL" id="NXLU01000002">
    <property type="protein sequence ID" value="RDU69619.1"/>
    <property type="molecule type" value="Genomic_DNA"/>
</dbReference>
<feature type="domain" description="MotA/TolQ/ExbB proton channel" evidence="10">
    <location>
        <begin position="46"/>
        <end position="135"/>
    </location>
</feature>
<dbReference type="Pfam" id="PF01618">
    <property type="entry name" value="MotA_ExbB"/>
    <property type="match status" value="1"/>
</dbReference>
<evidence type="ECO:0000256" key="4">
    <source>
        <dbReference type="ARBA" id="ARBA00022692"/>
    </source>
</evidence>
<organism evidence="11 12">
    <name type="scientific">Helicobacter cholecystus</name>
    <dbReference type="NCBI Taxonomy" id="45498"/>
    <lineage>
        <taxon>Bacteria</taxon>
        <taxon>Pseudomonadati</taxon>
        <taxon>Campylobacterota</taxon>
        <taxon>Epsilonproteobacteria</taxon>
        <taxon>Campylobacterales</taxon>
        <taxon>Helicobacteraceae</taxon>
        <taxon>Helicobacter</taxon>
    </lineage>
</organism>
<keyword evidence="2 8" id="KW-0813">Transport</keyword>
<evidence type="ECO:0000256" key="6">
    <source>
        <dbReference type="ARBA" id="ARBA00022989"/>
    </source>
</evidence>
<feature type="transmembrane region" description="Helical" evidence="9">
    <location>
        <begin position="60"/>
        <end position="83"/>
    </location>
</feature>
<accession>A0A3D8IWE9</accession>
<keyword evidence="6 9" id="KW-1133">Transmembrane helix</keyword>
<dbReference type="PANTHER" id="PTHR30625">
    <property type="entry name" value="PROTEIN TOLQ"/>
    <property type="match status" value="1"/>
</dbReference>
<comment type="caution">
    <text evidence="11">The sequence shown here is derived from an EMBL/GenBank/DDBJ whole genome shotgun (WGS) entry which is preliminary data.</text>
</comment>
<dbReference type="RefSeq" id="WP_104724374.1">
    <property type="nucleotide sequence ID" value="NZ_FZNE01000003.1"/>
</dbReference>
<evidence type="ECO:0000256" key="5">
    <source>
        <dbReference type="ARBA" id="ARBA00022927"/>
    </source>
</evidence>
<dbReference type="InterPro" id="IPR050790">
    <property type="entry name" value="ExbB/TolQ_transport"/>
</dbReference>
<dbReference type="InterPro" id="IPR002898">
    <property type="entry name" value="MotA_ExbB_proton_chnl"/>
</dbReference>
<protein>
    <submittedName>
        <fullName evidence="11">TonB-system energizer ExbB</fullName>
    </submittedName>
</protein>
<feature type="transmembrane region" description="Helical" evidence="9">
    <location>
        <begin position="103"/>
        <end position="124"/>
    </location>
</feature>
<evidence type="ECO:0000313" key="12">
    <source>
        <dbReference type="Proteomes" id="UP000257067"/>
    </source>
</evidence>
<evidence type="ECO:0000256" key="8">
    <source>
        <dbReference type="RuleBase" id="RU004057"/>
    </source>
</evidence>
<sequence length="139" mass="15758">MEFLKLYLDYCIFGILGFMGFLAIWLSIERMIFFKRVKFEDFQTFNDFEESLSKNMTTLYIIYSNAPYIGLLGTVGGIIVTFYGMSMSEGIDAKQIMADLSLALQATGAGLIVAIPTLIIYNGLLRKIDILCNRYKAKQ</sequence>
<comment type="similarity">
    <text evidence="8">Belongs to the exbB/tolQ family.</text>
</comment>
<evidence type="ECO:0000256" key="1">
    <source>
        <dbReference type="ARBA" id="ARBA00004429"/>
    </source>
</evidence>
<dbReference type="GO" id="GO:0005886">
    <property type="term" value="C:plasma membrane"/>
    <property type="evidence" value="ECO:0007669"/>
    <property type="project" value="UniProtKB-SubCell"/>
</dbReference>
<keyword evidence="4 9" id="KW-0812">Transmembrane</keyword>
<proteinExistence type="inferred from homology"/>
<reference evidence="11 12" key="1">
    <citation type="submission" date="2018-04" db="EMBL/GenBank/DDBJ databases">
        <title>Novel Campyloabacter and Helicobacter Species and Strains.</title>
        <authorList>
            <person name="Mannion A.J."/>
            <person name="Shen Z."/>
            <person name="Fox J.G."/>
        </authorList>
    </citation>
    <scope>NUCLEOTIDE SEQUENCE [LARGE SCALE GENOMIC DNA]</scope>
    <source>
        <strain evidence="11 12">ATCC 700242</strain>
    </source>
</reference>
<keyword evidence="7 9" id="KW-0472">Membrane</keyword>
<evidence type="ECO:0000256" key="2">
    <source>
        <dbReference type="ARBA" id="ARBA00022448"/>
    </source>
</evidence>
<dbReference type="OrthoDB" id="9805133at2"/>
<evidence type="ECO:0000256" key="7">
    <source>
        <dbReference type="ARBA" id="ARBA00023136"/>
    </source>
</evidence>
<keyword evidence="3" id="KW-1003">Cell membrane</keyword>
<evidence type="ECO:0000259" key="10">
    <source>
        <dbReference type="Pfam" id="PF01618"/>
    </source>
</evidence>
<evidence type="ECO:0000256" key="3">
    <source>
        <dbReference type="ARBA" id="ARBA00022475"/>
    </source>
</evidence>
<dbReference type="Proteomes" id="UP000257067">
    <property type="component" value="Unassembled WGS sequence"/>
</dbReference>
<keyword evidence="5 8" id="KW-0653">Protein transport</keyword>
<dbReference type="GO" id="GO:0017038">
    <property type="term" value="P:protein import"/>
    <property type="evidence" value="ECO:0007669"/>
    <property type="project" value="TreeGrafter"/>
</dbReference>
<dbReference type="GO" id="GO:0055085">
    <property type="term" value="P:transmembrane transport"/>
    <property type="evidence" value="ECO:0007669"/>
    <property type="project" value="InterPro"/>
</dbReference>
<name>A0A3D8IWE9_9HELI</name>
<feature type="transmembrane region" description="Helical" evidence="9">
    <location>
        <begin position="6"/>
        <end position="28"/>
    </location>
</feature>
<comment type="subcellular location">
    <subcellularLocation>
        <location evidence="1">Cell inner membrane</location>
        <topology evidence="1">Multi-pass membrane protein</topology>
    </subcellularLocation>
    <subcellularLocation>
        <location evidence="8">Membrane</location>
        <topology evidence="8">Multi-pass membrane protein</topology>
    </subcellularLocation>
</comment>